<accession>A0ABW6T509</accession>
<evidence type="ECO:0000259" key="5">
    <source>
        <dbReference type="Pfam" id="PF01156"/>
    </source>
</evidence>
<feature type="chain" id="PRO_5046244759" evidence="4">
    <location>
        <begin position="23"/>
        <end position="342"/>
    </location>
</feature>
<keyword evidence="7" id="KW-1185">Reference proteome</keyword>
<keyword evidence="2" id="KW-0326">Glycosidase</keyword>
<feature type="region of interest" description="Disordered" evidence="3">
    <location>
        <begin position="297"/>
        <end position="316"/>
    </location>
</feature>
<dbReference type="PANTHER" id="PTHR12304:SF4">
    <property type="entry name" value="URIDINE NUCLEOSIDASE"/>
    <property type="match status" value="1"/>
</dbReference>
<dbReference type="RefSeq" id="WP_387418309.1">
    <property type="nucleotide sequence ID" value="NZ_JBIASD010000069.1"/>
</dbReference>
<name>A0ABW6T509_9ACTN</name>
<proteinExistence type="predicted"/>
<dbReference type="PANTHER" id="PTHR12304">
    <property type="entry name" value="INOSINE-URIDINE PREFERRING NUCLEOSIDE HYDROLASE"/>
    <property type="match status" value="1"/>
</dbReference>
<feature type="domain" description="Inosine/uridine-preferring nucleoside hydrolase" evidence="5">
    <location>
        <begin position="30"/>
        <end position="330"/>
    </location>
</feature>
<sequence length="342" mass="36690">MRKFIILLAVALAACSAPTTLHQPPGAGKIIIDEDPGELSDDALATAMLLDSSQVEVLGITTVGGNTWPEEGAAYALRLLELLGRTDIPVIRGATADPRTRPDGKNYRSLPYAGALARPRPLGYRNLNETPRLGYPTTEPRDTTASEFIADQVKSNPHQVTILALGPATNLARAIEDHPEIVPLVNGVVFMGGAFDVPGSVTKDAEFNWWWDPRAAETALDAPFREKTVIPLDACQELLYDKEIYDRVVAAPAAPLSTPLRNLHGSIFAGNPAYSMPVWDTVAAAVFLQPDIVTDTSDRPVSAEPATGKAVQGASPAHVVSHVDPTKFWDIYVDRLAGGRTS</sequence>
<evidence type="ECO:0000256" key="4">
    <source>
        <dbReference type="SAM" id="SignalP"/>
    </source>
</evidence>
<keyword evidence="4" id="KW-0732">Signal</keyword>
<evidence type="ECO:0000256" key="2">
    <source>
        <dbReference type="ARBA" id="ARBA00023295"/>
    </source>
</evidence>
<dbReference type="Pfam" id="PF01156">
    <property type="entry name" value="IU_nuc_hydro"/>
    <property type="match status" value="1"/>
</dbReference>
<organism evidence="6 7">
    <name type="scientific">Microtetraspora malaysiensis</name>
    <dbReference type="NCBI Taxonomy" id="161358"/>
    <lineage>
        <taxon>Bacteria</taxon>
        <taxon>Bacillati</taxon>
        <taxon>Actinomycetota</taxon>
        <taxon>Actinomycetes</taxon>
        <taxon>Streptosporangiales</taxon>
        <taxon>Streptosporangiaceae</taxon>
        <taxon>Microtetraspora</taxon>
    </lineage>
</organism>
<dbReference type="InterPro" id="IPR023186">
    <property type="entry name" value="IUNH"/>
</dbReference>
<dbReference type="Proteomes" id="UP001602013">
    <property type="component" value="Unassembled WGS sequence"/>
</dbReference>
<evidence type="ECO:0000256" key="1">
    <source>
        <dbReference type="ARBA" id="ARBA00022801"/>
    </source>
</evidence>
<comment type="caution">
    <text evidence="6">The sequence shown here is derived from an EMBL/GenBank/DDBJ whole genome shotgun (WGS) entry which is preliminary data.</text>
</comment>
<dbReference type="InterPro" id="IPR036452">
    <property type="entry name" value="Ribo_hydro-like"/>
</dbReference>
<dbReference type="GO" id="GO:0016787">
    <property type="term" value="F:hydrolase activity"/>
    <property type="evidence" value="ECO:0007669"/>
    <property type="project" value="UniProtKB-KW"/>
</dbReference>
<evidence type="ECO:0000256" key="3">
    <source>
        <dbReference type="SAM" id="MobiDB-lite"/>
    </source>
</evidence>
<dbReference type="Gene3D" id="3.90.245.10">
    <property type="entry name" value="Ribonucleoside hydrolase-like"/>
    <property type="match status" value="1"/>
</dbReference>
<evidence type="ECO:0000313" key="7">
    <source>
        <dbReference type="Proteomes" id="UP001602013"/>
    </source>
</evidence>
<dbReference type="EMBL" id="JBIASD010000069">
    <property type="protein sequence ID" value="MFF3672147.1"/>
    <property type="molecule type" value="Genomic_DNA"/>
</dbReference>
<dbReference type="InterPro" id="IPR001910">
    <property type="entry name" value="Inosine/uridine_hydrolase_dom"/>
</dbReference>
<feature type="signal peptide" evidence="4">
    <location>
        <begin position="1"/>
        <end position="22"/>
    </location>
</feature>
<gene>
    <name evidence="6" type="ORF">ACFYXI_42160</name>
</gene>
<dbReference type="PROSITE" id="PS51257">
    <property type="entry name" value="PROKAR_LIPOPROTEIN"/>
    <property type="match status" value="1"/>
</dbReference>
<reference evidence="6 7" key="1">
    <citation type="submission" date="2024-10" db="EMBL/GenBank/DDBJ databases">
        <title>The Natural Products Discovery Center: Release of the First 8490 Sequenced Strains for Exploring Actinobacteria Biosynthetic Diversity.</title>
        <authorList>
            <person name="Kalkreuter E."/>
            <person name="Kautsar S.A."/>
            <person name="Yang D."/>
            <person name="Bader C.D."/>
            <person name="Teijaro C.N."/>
            <person name="Fluegel L."/>
            <person name="Davis C.M."/>
            <person name="Simpson J.R."/>
            <person name="Lauterbach L."/>
            <person name="Steele A.D."/>
            <person name="Gui C."/>
            <person name="Meng S."/>
            <person name="Li G."/>
            <person name="Viehrig K."/>
            <person name="Ye F."/>
            <person name="Su P."/>
            <person name="Kiefer A.F."/>
            <person name="Nichols A."/>
            <person name="Cepeda A.J."/>
            <person name="Yan W."/>
            <person name="Fan B."/>
            <person name="Jiang Y."/>
            <person name="Adhikari A."/>
            <person name="Zheng C.-J."/>
            <person name="Schuster L."/>
            <person name="Cowan T.M."/>
            <person name="Smanski M.J."/>
            <person name="Chevrette M.G."/>
            <person name="De Carvalho L.P.S."/>
            <person name="Shen B."/>
        </authorList>
    </citation>
    <scope>NUCLEOTIDE SEQUENCE [LARGE SCALE GENOMIC DNA]</scope>
    <source>
        <strain evidence="6 7">NPDC002173</strain>
    </source>
</reference>
<dbReference type="SUPFAM" id="SSF53590">
    <property type="entry name" value="Nucleoside hydrolase"/>
    <property type="match status" value="1"/>
</dbReference>
<keyword evidence="1 6" id="KW-0378">Hydrolase</keyword>
<protein>
    <submittedName>
        <fullName evidence="6">Nucleoside hydrolase</fullName>
    </submittedName>
</protein>
<evidence type="ECO:0000313" key="6">
    <source>
        <dbReference type="EMBL" id="MFF3672147.1"/>
    </source>
</evidence>